<dbReference type="InterPro" id="IPR016718">
    <property type="entry name" value="rRNA_m1G-MeTrfase_A_prd"/>
</dbReference>
<feature type="binding site" evidence="1">
    <location>
        <position position="8"/>
    </location>
    <ligand>
        <name>Zn(2+)</name>
        <dbReference type="ChEBI" id="CHEBI:29105"/>
    </ligand>
</feature>
<keyword evidence="1" id="KW-0862">Zinc</keyword>
<keyword evidence="5" id="KW-0808">Transferase</keyword>
<dbReference type="SUPFAM" id="SSF53335">
    <property type="entry name" value="S-adenosyl-L-methionine-dependent methyltransferases"/>
    <property type="match status" value="1"/>
</dbReference>
<accession>A0A5C8ZBS6</accession>
<organism evidence="5 6">
    <name type="scientific">Reinekea thalattae</name>
    <dbReference type="NCBI Taxonomy" id="2593301"/>
    <lineage>
        <taxon>Bacteria</taxon>
        <taxon>Pseudomonadati</taxon>
        <taxon>Pseudomonadota</taxon>
        <taxon>Gammaproteobacteria</taxon>
        <taxon>Oceanospirillales</taxon>
        <taxon>Saccharospirillaceae</taxon>
        <taxon>Reinekea</taxon>
    </lineage>
</organism>
<dbReference type="EMBL" id="VKAD01000001">
    <property type="protein sequence ID" value="TXR54270.1"/>
    <property type="molecule type" value="Genomic_DNA"/>
</dbReference>
<dbReference type="PANTHER" id="PTHR43460:SF1">
    <property type="entry name" value="METHYLTRANSFERASE TYPE 11 DOMAIN-CONTAINING PROTEIN"/>
    <property type="match status" value="1"/>
</dbReference>
<evidence type="ECO:0000313" key="6">
    <source>
        <dbReference type="Proteomes" id="UP000321764"/>
    </source>
</evidence>
<dbReference type="RefSeq" id="WP_147713668.1">
    <property type="nucleotide sequence ID" value="NZ_VKAD01000001.1"/>
</dbReference>
<keyword evidence="1" id="KW-0479">Metal-binding</keyword>
<evidence type="ECO:0000256" key="2">
    <source>
        <dbReference type="PIRSR" id="PIRSR018249-2"/>
    </source>
</evidence>
<sequence>MHPSLYSCPVCSDPLNLKDNSWHCDNGHQFDVHKKGYVNLLLSNHKRSKNPGDDALMIESRRRFLHAGHYQPLAEQISTKVAEFLSPESCVLDAGCGEGYYTDYLAANQPKSYFYGLDISKPAINAAARNKAIQWCVASSTRAPYLEQQFDAIISVFSRIDADSFHRIMKPEGVVAIAAPDHDHLTELRRQLYAQVSAYDTSKHLSYLDDRFTLVDETRVEAPLSLETNQAITDLVRMTPHQHKISSDAKSRIESLDQLNDTACFKLYLFKKGSE</sequence>
<proteinExistence type="predicted"/>
<dbReference type="InterPro" id="IPR029063">
    <property type="entry name" value="SAM-dependent_MTases_sf"/>
</dbReference>
<evidence type="ECO:0000313" key="5">
    <source>
        <dbReference type="EMBL" id="TXR54270.1"/>
    </source>
</evidence>
<evidence type="ECO:0000259" key="3">
    <source>
        <dbReference type="Pfam" id="PF13649"/>
    </source>
</evidence>
<gene>
    <name evidence="5" type="ORF">FME95_06965</name>
</gene>
<evidence type="ECO:0000256" key="1">
    <source>
        <dbReference type="PIRSR" id="PIRSR018249-1"/>
    </source>
</evidence>
<dbReference type="Proteomes" id="UP000321764">
    <property type="component" value="Unassembled WGS sequence"/>
</dbReference>
<comment type="caution">
    <text evidence="5">The sequence shown here is derived from an EMBL/GenBank/DDBJ whole genome shotgun (WGS) entry which is preliminary data.</text>
</comment>
<protein>
    <submittedName>
        <fullName evidence="5">Methyltransferase domain-containing protein</fullName>
    </submittedName>
</protein>
<evidence type="ECO:0000259" key="4">
    <source>
        <dbReference type="Pfam" id="PF21302"/>
    </source>
</evidence>
<feature type="domain" description="Methyltransferase" evidence="3">
    <location>
        <begin position="91"/>
        <end position="169"/>
    </location>
</feature>
<feature type="binding site" evidence="2">
    <location>
        <position position="70"/>
    </location>
    <ligand>
        <name>S-adenosyl-L-methionine</name>
        <dbReference type="ChEBI" id="CHEBI:59789"/>
    </ligand>
</feature>
<dbReference type="InterPro" id="IPR041698">
    <property type="entry name" value="Methyltransf_25"/>
</dbReference>
<keyword evidence="2" id="KW-0949">S-adenosyl-L-methionine</keyword>
<dbReference type="GO" id="GO:0008168">
    <property type="term" value="F:methyltransferase activity"/>
    <property type="evidence" value="ECO:0007669"/>
    <property type="project" value="UniProtKB-KW"/>
</dbReference>
<dbReference type="CDD" id="cd02440">
    <property type="entry name" value="AdoMet_MTases"/>
    <property type="match status" value="1"/>
</dbReference>
<feature type="domain" description="23S rRNA (guanine(745)-N(1))-methyltransferase N-terminal" evidence="4">
    <location>
        <begin position="6"/>
        <end position="49"/>
    </location>
</feature>
<dbReference type="InterPro" id="IPR052939">
    <property type="entry name" value="23S_rRNA_MeTrnsfrase_RlmA"/>
</dbReference>
<dbReference type="Pfam" id="PF21302">
    <property type="entry name" value="Zn_ribbon_RlmA"/>
    <property type="match status" value="1"/>
</dbReference>
<name>A0A5C8ZBS6_9GAMM</name>
<feature type="binding site" evidence="1">
    <location>
        <position position="28"/>
    </location>
    <ligand>
        <name>Zn(2+)</name>
        <dbReference type="ChEBI" id="CHEBI:29105"/>
    </ligand>
</feature>
<dbReference type="Gene3D" id="3.40.50.150">
    <property type="entry name" value="Vaccinia Virus protein VP39"/>
    <property type="match status" value="1"/>
</dbReference>
<keyword evidence="6" id="KW-1185">Reference proteome</keyword>
<dbReference type="OrthoDB" id="108476at2"/>
<dbReference type="PANTHER" id="PTHR43460">
    <property type="entry name" value="METHYLTRANSFERASE"/>
    <property type="match status" value="1"/>
</dbReference>
<dbReference type="Pfam" id="PF13649">
    <property type="entry name" value="Methyltransf_25"/>
    <property type="match status" value="1"/>
</dbReference>
<reference evidence="5 6" key="1">
    <citation type="submission" date="2019-07" db="EMBL/GenBank/DDBJ databases">
        <title>Reinekea sp. strain SSH23 genome sequencing and assembly.</title>
        <authorList>
            <person name="Kim I."/>
        </authorList>
    </citation>
    <scope>NUCLEOTIDE SEQUENCE [LARGE SCALE GENOMIC DNA]</scope>
    <source>
        <strain evidence="5 6">SSH23</strain>
    </source>
</reference>
<feature type="binding site" evidence="2">
    <location>
        <position position="184"/>
    </location>
    <ligand>
        <name>S-adenosyl-L-methionine</name>
        <dbReference type="ChEBI" id="CHEBI:59789"/>
    </ligand>
</feature>
<dbReference type="GO" id="GO:0032259">
    <property type="term" value="P:methylation"/>
    <property type="evidence" value="ECO:0007669"/>
    <property type="project" value="UniProtKB-KW"/>
</dbReference>
<dbReference type="GO" id="GO:0046872">
    <property type="term" value="F:metal ion binding"/>
    <property type="evidence" value="ECO:0007669"/>
    <property type="project" value="UniProtKB-KW"/>
</dbReference>
<feature type="binding site" evidence="1">
    <location>
        <position position="11"/>
    </location>
    <ligand>
        <name>Zn(2+)</name>
        <dbReference type="ChEBI" id="CHEBI:29105"/>
    </ligand>
</feature>
<feature type="binding site" evidence="1">
    <location>
        <position position="24"/>
    </location>
    <ligand>
        <name>Zn(2+)</name>
        <dbReference type="ChEBI" id="CHEBI:29105"/>
    </ligand>
</feature>
<keyword evidence="5" id="KW-0489">Methyltransferase</keyword>
<dbReference type="PIRSF" id="PIRSF018249">
    <property type="entry name" value="MyrA_prd"/>
    <property type="match status" value="1"/>
</dbReference>
<dbReference type="InterPro" id="IPR048647">
    <property type="entry name" value="RlmA_N"/>
</dbReference>
<feature type="binding site" evidence="2">
    <location>
        <begin position="98"/>
        <end position="99"/>
    </location>
    <ligand>
        <name>S-adenosyl-L-methionine</name>
        <dbReference type="ChEBI" id="CHEBI:59789"/>
    </ligand>
</feature>
<dbReference type="AlphaFoldDB" id="A0A5C8ZBS6"/>